<name>A0AAV6HDV5_9TELE</name>
<evidence type="ECO:0000313" key="2">
    <source>
        <dbReference type="EMBL" id="KAG5283676.1"/>
    </source>
</evidence>
<comment type="caution">
    <text evidence="2">The sequence shown here is derived from an EMBL/GenBank/DDBJ whole genome shotgun (WGS) entry which is preliminary data.</text>
</comment>
<evidence type="ECO:0000256" key="1">
    <source>
        <dbReference type="SAM" id="MobiDB-lite"/>
    </source>
</evidence>
<gene>
    <name evidence="2" type="ORF">AALO_G00044720</name>
</gene>
<feature type="compositionally biased region" description="Basic and acidic residues" evidence="1">
    <location>
        <begin position="149"/>
        <end position="166"/>
    </location>
</feature>
<accession>A0AAV6HDV5</accession>
<feature type="compositionally biased region" description="Polar residues" evidence="1">
    <location>
        <begin position="91"/>
        <end position="102"/>
    </location>
</feature>
<dbReference type="AlphaFoldDB" id="A0AAV6HDV5"/>
<dbReference type="PANTHER" id="PTHR35449:SF1">
    <property type="entry name" value="PROTEIN SIX6OS1"/>
    <property type="match status" value="1"/>
</dbReference>
<dbReference type="PANTHER" id="PTHR35449">
    <property type="entry name" value="PROTEIN SIX6OS1"/>
    <property type="match status" value="1"/>
</dbReference>
<proteinExistence type="predicted"/>
<feature type="compositionally biased region" description="Polar residues" evidence="1">
    <location>
        <begin position="272"/>
        <end position="283"/>
    </location>
</feature>
<sequence>MGLKRTHSLLLQYEKVLESELERRQENCNRDTKMYQERVEGYKAVLKKHREQYHQHPLAQKLLRIQADNEDIERRIRVWEDRIAAGEKQRQALQGASVSTAPPENPEESVSLGQVELQLVDQVEPSVDAKDQLSQGAGCDGQDEDAGFGEERMEEVGAGDPDRDQSRAAAAGPSPGGGLVWTSPEARAVQREVAEQAQQGEMEQEDSFNMSGIAEEMDNELEGVAVENTGQDQDPPTAPATAAPSGASDVGATGDAAVCPPTPPSRMKAVMSTPTFSLSSPNDSLGRRDNSERIPPGFVFSGPLGCRDDSNAKSPGFKFSGPLGGRDDSDAKSPGFEFSGPLGRRDDSDAKSPGFVFSMTSEPSTPAFSGFGFDMGSAAQEEETPFTFTSEYFSDKKSSESKFSGFPFDQSESRSEEDFQFSFSSKSPPL</sequence>
<organism evidence="2 3">
    <name type="scientific">Alosa alosa</name>
    <name type="common">allis shad</name>
    <dbReference type="NCBI Taxonomy" id="278164"/>
    <lineage>
        <taxon>Eukaryota</taxon>
        <taxon>Metazoa</taxon>
        <taxon>Chordata</taxon>
        <taxon>Craniata</taxon>
        <taxon>Vertebrata</taxon>
        <taxon>Euteleostomi</taxon>
        <taxon>Actinopterygii</taxon>
        <taxon>Neopterygii</taxon>
        <taxon>Teleostei</taxon>
        <taxon>Clupei</taxon>
        <taxon>Clupeiformes</taxon>
        <taxon>Clupeoidei</taxon>
        <taxon>Clupeidae</taxon>
        <taxon>Alosa</taxon>
    </lineage>
</organism>
<dbReference type="InterPro" id="IPR031380">
    <property type="entry name" value="SIX6OS1"/>
</dbReference>
<evidence type="ECO:0000313" key="3">
    <source>
        <dbReference type="Proteomes" id="UP000823561"/>
    </source>
</evidence>
<feature type="region of interest" description="Disordered" evidence="1">
    <location>
        <begin position="88"/>
        <end position="111"/>
    </location>
</feature>
<dbReference type="GO" id="GO:0007283">
    <property type="term" value="P:spermatogenesis"/>
    <property type="evidence" value="ECO:0007669"/>
    <property type="project" value="TreeGrafter"/>
</dbReference>
<feature type="compositionally biased region" description="Polar residues" evidence="1">
    <location>
        <begin position="421"/>
        <end position="430"/>
    </location>
</feature>
<dbReference type="EMBL" id="JADWDJ010000003">
    <property type="protein sequence ID" value="KAG5283676.1"/>
    <property type="molecule type" value="Genomic_DNA"/>
</dbReference>
<protein>
    <submittedName>
        <fullName evidence="2">Uncharacterized protein</fullName>
    </submittedName>
</protein>
<dbReference type="GO" id="GO:0000801">
    <property type="term" value="C:central element"/>
    <property type="evidence" value="ECO:0007669"/>
    <property type="project" value="TreeGrafter"/>
</dbReference>
<dbReference type="Proteomes" id="UP000823561">
    <property type="component" value="Chromosome 3"/>
</dbReference>
<keyword evidence="3" id="KW-1185">Reference proteome</keyword>
<dbReference type="GO" id="GO:0010705">
    <property type="term" value="P:meiotic DNA double-strand break processing involved in reciprocal meiotic recombination"/>
    <property type="evidence" value="ECO:0007669"/>
    <property type="project" value="TreeGrafter"/>
</dbReference>
<feature type="region of interest" description="Disordered" evidence="1">
    <location>
        <begin position="397"/>
        <end position="430"/>
    </location>
</feature>
<dbReference type="GO" id="GO:0007129">
    <property type="term" value="P:homologous chromosome pairing at meiosis"/>
    <property type="evidence" value="ECO:0007669"/>
    <property type="project" value="TreeGrafter"/>
</dbReference>
<dbReference type="GO" id="GO:0048477">
    <property type="term" value="P:oogenesis"/>
    <property type="evidence" value="ECO:0007669"/>
    <property type="project" value="TreeGrafter"/>
</dbReference>
<dbReference type="Pfam" id="PF15676">
    <property type="entry name" value="S6OS1"/>
    <property type="match status" value="1"/>
</dbReference>
<feature type="region of interest" description="Disordered" evidence="1">
    <location>
        <begin position="129"/>
        <end position="359"/>
    </location>
</feature>
<reference evidence="2" key="1">
    <citation type="submission" date="2020-10" db="EMBL/GenBank/DDBJ databases">
        <title>Chromosome-scale genome assembly of the Allis shad, Alosa alosa.</title>
        <authorList>
            <person name="Margot Z."/>
            <person name="Christophe K."/>
            <person name="Cabau C."/>
            <person name="Louis A."/>
            <person name="Berthelot C."/>
            <person name="Parey E."/>
            <person name="Roest Crollius H."/>
            <person name="Montfort J."/>
            <person name="Robinson-Rechavi M."/>
            <person name="Bucao C."/>
            <person name="Bouchez O."/>
            <person name="Gislard M."/>
            <person name="Lluch J."/>
            <person name="Milhes M."/>
            <person name="Lampietro C."/>
            <person name="Lopez Roques C."/>
            <person name="Donnadieu C."/>
            <person name="Braasch I."/>
            <person name="Desvignes T."/>
            <person name="Postlethwait J."/>
            <person name="Bobe J."/>
            <person name="Guiguen Y."/>
        </authorList>
    </citation>
    <scope>NUCLEOTIDE SEQUENCE</scope>
    <source>
        <strain evidence="2">M-15738</strain>
        <tissue evidence="2">Blood</tissue>
    </source>
</reference>